<feature type="transmembrane region" description="Helical" evidence="8">
    <location>
        <begin position="322"/>
        <end position="342"/>
    </location>
</feature>
<evidence type="ECO:0000256" key="1">
    <source>
        <dbReference type="ARBA" id="ARBA00004651"/>
    </source>
</evidence>
<feature type="transmembrane region" description="Helical" evidence="8">
    <location>
        <begin position="119"/>
        <end position="135"/>
    </location>
</feature>
<dbReference type="GO" id="GO:0016763">
    <property type="term" value="F:pentosyltransferase activity"/>
    <property type="evidence" value="ECO:0007669"/>
    <property type="project" value="TreeGrafter"/>
</dbReference>
<feature type="transmembrane region" description="Helical" evidence="8">
    <location>
        <begin position="72"/>
        <end position="90"/>
    </location>
</feature>
<evidence type="ECO:0000256" key="6">
    <source>
        <dbReference type="ARBA" id="ARBA00022989"/>
    </source>
</evidence>
<evidence type="ECO:0000313" key="9">
    <source>
        <dbReference type="EMBL" id="PIZ62303.1"/>
    </source>
</evidence>
<dbReference type="Proteomes" id="UP000228503">
    <property type="component" value="Unassembled WGS sequence"/>
</dbReference>
<dbReference type="EMBL" id="PFOB01000060">
    <property type="protein sequence ID" value="PIZ62303.1"/>
    <property type="molecule type" value="Genomic_DNA"/>
</dbReference>
<protein>
    <submittedName>
        <fullName evidence="9">Uncharacterized protein</fullName>
    </submittedName>
</protein>
<comment type="subcellular location">
    <subcellularLocation>
        <location evidence="1">Cell membrane</location>
        <topology evidence="1">Multi-pass membrane protein</topology>
    </subcellularLocation>
</comment>
<keyword evidence="3" id="KW-0328">Glycosyltransferase</keyword>
<keyword evidence="4" id="KW-0808">Transferase</keyword>
<evidence type="ECO:0000256" key="8">
    <source>
        <dbReference type="SAM" id="Phobius"/>
    </source>
</evidence>
<feature type="transmembrane region" description="Helical" evidence="8">
    <location>
        <begin position="238"/>
        <end position="260"/>
    </location>
</feature>
<evidence type="ECO:0000256" key="5">
    <source>
        <dbReference type="ARBA" id="ARBA00022692"/>
    </source>
</evidence>
<evidence type="ECO:0000313" key="10">
    <source>
        <dbReference type="Proteomes" id="UP000228503"/>
    </source>
</evidence>
<reference evidence="10" key="1">
    <citation type="submission" date="2017-09" db="EMBL/GenBank/DDBJ databases">
        <title>Depth-based differentiation of microbial function through sediment-hosted aquifers and enrichment of novel symbionts in the deep terrestrial subsurface.</title>
        <authorList>
            <person name="Probst A.J."/>
            <person name="Ladd B."/>
            <person name="Jarett J.K."/>
            <person name="Geller-Mcgrath D.E."/>
            <person name="Sieber C.M.K."/>
            <person name="Emerson J.B."/>
            <person name="Anantharaman K."/>
            <person name="Thomas B.C."/>
            <person name="Malmstrom R."/>
            <person name="Stieglmeier M."/>
            <person name="Klingl A."/>
            <person name="Woyke T."/>
            <person name="Ryan C.M."/>
            <person name="Banfield J.F."/>
        </authorList>
    </citation>
    <scope>NUCLEOTIDE SEQUENCE [LARGE SCALE GENOMIC DNA]</scope>
</reference>
<keyword evidence="5 8" id="KW-0812">Transmembrane</keyword>
<dbReference type="PANTHER" id="PTHR33908">
    <property type="entry name" value="MANNOSYLTRANSFERASE YKCB-RELATED"/>
    <property type="match status" value="1"/>
</dbReference>
<evidence type="ECO:0000256" key="4">
    <source>
        <dbReference type="ARBA" id="ARBA00022679"/>
    </source>
</evidence>
<feature type="transmembrane region" description="Helical" evidence="8">
    <location>
        <begin position="395"/>
        <end position="416"/>
    </location>
</feature>
<accession>A0A2M7TX09</accession>
<dbReference type="InterPro" id="IPR050297">
    <property type="entry name" value="LipidA_mod_glycosyltrf_83"/>
</dbReference>
<feature type="transmembrane region" description="Helical" evidence="8">
    <location>
        <begin position="142"/>
        <end position="165"/>
    </location>
</feature>
<dbReference type="AlphaFoldDB" id="A0A2M7TX09"/>
<feature type="transmembrane region" description="Helical" evidence="8">
    <location>
        <begin position="280"/>
        <end position="301"/>
    </location>
</feature>
<name>A0A2M7TX09_9BACT</name>
<organism evidence="9 10">
    <name type="scientific">Candidatus Roizmanbacteria bacterium CG_4_10_14_0_2_um_filter_39_13</name>
    <dbReference type="NCBI Taxonomy" id="1974825"/>
    <lineage>
        <taxon>Bacteria</taxon>
        <taxon>Candidatus Roizmaniibacteriota</taxon>
    </lineage>
</organism>
<evidence type="ECO:0000256" key="2">
    <source>
        <dbReference type="ARBA" id="ARBA00022475"/>
    </source>
</evidence>
<feature type="transmembrane region" description="Helical" evidence="8">
    <location>
        <begin position="214"/>
        <end position="231"/>
    </location>
</feature>
<dbReference type="GO" id="GO:0009103">
    <property type="term" value="P:lipopolysaccharide biosynthetic process"/>
    <property type="evidence" value="ECO:0007669"/>
    <property type="project" value="UniProtKB-ARBA"/>
</dbReference>
<gene>
    <name evidence="9" type="ORF">COY16_04765</name>
</gene>
<comment type="caution">
    <text evidence="9">The sequence shown here is derived from an EMBL/GenBank/DDBJ whole genome shotgun (WGS) entry which is preliminary data.</text>
</comment>
<proteinExistence type="predicted"/>
<keyword evidence="6 8" id="KW-1133">Transmembrane helix</keyword>
<dbReference type="GO" id="GO:0005886">
    <property type="term" value="C:plasma membrane"/>
    <property type="evidence" value="ECO:0007669"/>
    <property type="project" value="UniProtKB-SubCell"/>
</dbReference>
<keyword evidence="7 8" id="KW-0472">Membrane</keyword>
<keyword evidence="2" id="KW-1003">Cell membrane</keyword>
<dbReference type="PANTHER" id="PTHR33908:SF11">
    <property type="entry name" value="MEMBRANE PROTEIN"/>
    <property type="match status" value="1"/>
</dbReference>
<evidence type="ECO:0000256" key="7">
    <source>
        <dbReference type="ARBA" id="ARBA00023136"/>
    </source>
</evidence>
<feature type="transmembrane region" description="Helical" evidence="8">
    <location>
        <begin position="97"/>
        <end position="113"/>
    </location>
</feature>
<evidence type="ECO:0000256" key="3">
    <source>
        <dbReference type="ARBA" id="ARBA00022676"/>
    </source>
</evidence>
<sequence length="520" mass="60945">MMEYLFTKTPLAFFVQNLWRDEAFTFLLSKQSIGEIVLTTAADFNPPLFYIFMHYWMLIFGSSEIAMRTVSLLFYVLTIFIMFEIMVLVFKISFKRALLYFILIIANPVLLTYAFEARMYMMAAFFVTLSYFALWTGRKKLFIFAIVMALYTHYFTLLVFAAQVISEIVRILMSHHWQASFKQLDLTISGFRKKPSQYFQLIRSLIVSDLGSKLSIIFICLIPWILFLLAYHDFSSTVFWIIKPLGQDIWFLPLVLFTGYQRVFGQYYHDQAGYASFHAYLNILIWGVLLLPWIVLMGKIVRSIIMKKTRLMLKTAKKYISFNYHLPLVLWAVFPPVVLYVISQYSTPVYHPRYFMFSVVGGLLYMIQIIETVFPPQKKVIKLHLHFSIPQIISPLGSFIGKNLLMILSVVILLLFTNQYNNLNLKYNAKHTISPMFQEINRSMRAGDRVYLTRELDYFLAKYYLKSDAIYIFGIPYEDIHAYVGKVLIPPSSIISSGIPTYPARAFFVYYDRFVVRSEM</sequence>
<feature type="transmembrane region" description="Helical" evidence="8">
    <location>
        <begin position="354"/>
        <end position="374"/>
    </location>
</feature>